<evidence type="ECO:0000313" key="5">
    <source>
        <dbReference type="Proteomes" id="UP001195903"/>
    </source>
</evidence>
<feature type="transmembrane region" description="Helical" evidence="3">
    <location>
        <begin position="383"/>
        <end position="404"/>
    </location>
</feature>
<keyword evidence="3" id="KW-0812">Transmembrane</keyword>
<proteinExistence type="predicted"/>
<keyword evidence="3" id="KW-1133">Transmembrane helix</keyword>
<dbReference type="InterPro" id="IPR050445">
    <property type="entry name" value="Bact_polysacc_biosynth/exp"/>
</dbReference>
<dbReference type="EMBL" id="JAHEPS010000004">
    <property type="protein sequence ID" value="MBT1445344.1"/>
    <property type="molecule type" value="Genomic_DNA"/>
</dbReference>
<keyword evidence="5" id="KW-1185">Reference proteome</keyword>
<protein>
    <submittedName>
        <fullName evidence="4">Lipopolysaccharide biosynthesis protein</fullName>
    </submittedName>
</protein>
<feature type="compositionally biased region" description="Polar residues" evidence="2">
    <location>
        <begin position="7"/>
        <end position="18"/>
    </location>
</feature>
<feature type="transmembrane region" description="Helical" evidence="3">
    <location>
        <begin position="56"/>
        <end position="75"/>
    </location>
</feature>
<evidence type="ECO:0000313" key="4">
    <source>
        <dbReference type="EMBL" id="MBT1445344.1"/>
    </source>
</evidence>
<organism evidence="4 5">
    <name type="scientific">Shewanella jiangmenensis</name>
    <dbReference type="NCBI Taxonomy" id="2837387"/>
    <lineage>
        <taxon>Bacteria</taxon>
        <taxon>Pseudomonadati</taxon>
        <taxon>Pseudomonadota</taxon>
        <taxon>Gammaproteobacteria</taxon>
        <taxon>Alteromonadales</taxon>
        <taxon>Shewanellaceae</taxon>
        <taxon>Shewanella</taxon>
    </lineage>
</organism>
<keyword evidence="3" id="KW-0472">Membrane</keyword>
<comment type="caution">
    <text evidence="4">The sequence shown here is derived from an EMBL/GenBank/DDBJ whole genome shotgun (WGS) entry which is preliminary data.</text>
</comment>
<keyword evidence="1" id="KW-0175">Coiled coil</keyword>
<evidence type="ECO:0000256" key="3">
    <source>
        <dbReference type="SAM" id="Phobius"/>
    </source>
</evidence>
<feature type="region of interest" description="Disordered" evidence="2">
    <location>
        <begin position="1"/>
        <end position="22"/>
    </location>
</feature>
<gene>
    <name evidence="4" type="ORF">KJI95_12510</name>
</gene>
<name>A0ABS5V4F3_9GAMM</name>
<accession>A0ABS5V4F3</accession>
<dbReference type="PANTHER" id="PTHR32309">
    <property type="entry name" value="TYROSINE-PROTEIN KINASE"/>
    <property type="match status" value="1"/>
</dbReference>
<evidence type="ECO:0000256" key="1">
    <source>
        <dbReference type="SAM" id="Coils"/>
    </source>
</evidence>
<dbReference type="Proteomes" id="UP001195903">
    <property type="component" value="Unassembled WGS sequence"/>
</dbReference>
<dbReference type="PANTHER" id="PTHR32309:SF13">
    <property type="entry name" value="FERRIC ENTEROBACTIN TRANSPORT PROTEIN FEPE"/>
    <property type="match status" value="1"/>
</dbReference>
<evidence type="ECO:0000256" key="2">
    <source>
        <dbReference type="SAM" id="MobiDB-lite"/>
    </source>
</evidence>
<sequence>MMKDNTVKSNQPQGTEQLSPLRRKLRKFRKDPKLFLVDSKAYIGTRQTLYFTWAKLGSFVLVLLASLVVVGYYSVIASPRYASQAQFVVKQASDNDLPIAGLAAIGAASPSTRDALILQEYLQSMEMAEALNAAVNLKAHYESEQWDRLSRLESGSSNEEYLDFFKRHISVEYNEMSEILRVEMQAFTPEYALTLTQAMLSISETFINELGVNMANSQLKYAQEDVTRSHEKLKQQQVRLVEFQNTHKLISPDTQSGALLSAVHQLEAEIITQETELKSLQAYMRPDTAQVKALKFRIDALKEQLQHEKAKLTSSDQESLNQLAADFKEIELNTKLSADLYASALASLEVARAEAMKKLKHLLIVEQPRMAEEDSYPRRLYNITTWFVVLLLLYFVGRLTLAVIKEHRD</sequence>
<reference evidence="4 5" key="1">
    <citation type="submission" date="2021-05" db="EMBL/GenBank/DDBJ databases">
        <title>Shewanella sp. JM162201.</title>
        <authorList>
            <person name="Xu S."/>
            <person name="Li A."/>
        </authorList>
    </citation>
    <scope>NUCLEOTIDE SEQUENCE [LARGE SCALE GENOMIC DNA]</scope>
    <source>
        <strain evidence="4 5">JM162201</strain>
    </source>
</reference>
<feature type="coiled-coil region" evidence="1">
    <location>
        <begin position="263"/>
        <end position="318"/>
    </location>
</feature>